<evidence type="ECO:0000313" key="3">
    <source>
        <dbReference type="Proteomes" id="UP000180215"/>
    </source>
</evidence>
<dbReference type="EMBL" id="MNAO01000103">
    <property type="protein sequence ID" value="OHV16663.1"/>
    <property type="molecule type" value="Genomic_DNA"/>
</dbReference>
<reference evidence="2 3" key="1">
    <citation type="submission" date="2016-10" db="EMBL/GenBank/DDBJ databases">
        <title>Draft genome sequence of Methylobacterium extorquens CP3, a seed endophyte of Crotalaria pumila with plant growth-promoting and metal tolerance properties.</title>
        <authorList>
            <person name="Sanchez-Lopez A.S."/>
            <person name="Van Hamme J.D."/>
            <person name="Thijs S."/>
            <person name="Mcammond B.M."/>
            <person name="Stevens V."/>
            <person name="Gonzalez-Chavez M.D.C."/>
            <person name="Vangronsveld J."/>
        </authorList>
    </citation>
    <scope>NUCLEOTIDE SEQUENCE [LARGE SCALE GENOMIC DNA]</scope>
    <source>
        <strain evidence="2 3">CP3</strain>
    </source>
</reference>
<evidence type="ECO:0000256" key="1">
    <source>
        <dbReference type="SAM" id="Phobius"/>
    </source>
</evidence>
<organism evidence="2 3">
    <name type="scientific">Methylorubrum extorquens</name>
    <name type="common">Methylobacterium dichloromethanicum</name>
    <name type="synonym">Methylobacterium extorquens</name>
    <dbReference type="NCBI Taxonomy" id="408"/>
    <lineage>
        <taxon>Bacteria</taxon>
        <taxon>Pseudomonadati</taxon>
        <taxon>Pseudomonadota</taxon>
        <taxon>Alphaproteobacteria</taxon>
        <taxon>Hyphomicrobiales</taxon>
        <taxon>Methylobacteriaceae</taxon>
        <taxon>Methylorubrum</taxon>
    </lineage>
</organism>
<dbReference type="AlphaFoldDB" id="A0A1S1P128"/>
<proteinExistence type="predicted"/>
<evidence type="ECO:0000313" key="2">
    <source>
        <dbReference type="EMBL" id="OHV16663.1"/>
    </source>
</evidence>
<dbReference type="Proteomes" id="UP000180215">
    <property type="component" value="Unassembled WGS sequence"/>
</dbReference>
<name>A0A1S1P128_METEX</name>
<keyword evidence="1" id="KW-0812">Transmembrane</keyword>
<feature type="transmembrane region" description="Helical" evidence="1">
    <location>
        <begin position="21"/>
        <end position="42"/>
    </location>
</feature>
<accession>A0A1S1P128</accession>
<protein>
    <submittedName>
        <fullName evidence="2">Uncharacterized protein</fullName>
    </submittedName>
</protein>
<sequence>MPGRTSQTAADGVLRSVVADALASALIVLAILLLVFGGTALARPKLTYAAGKVVGLSNLSTDEGCLPANLAGRVVKRAFGRDGLYLESVIVEEKSGQRSFINVEDGYRNIDAATNGAVKHSLETLLNVGKSVSLRVLGCGAAARTLTLDAVRPL</sequence>
<comment type="caution">
    <text evidence="2">The sequence shown here is derived from an EMBL/GenBank/DDBJ whole genome shotgun (WGS) entry which is preliminary data.</text>
</comment>
<keyword evidence="1" id="KW-0472">Membrane</keyword>
<keyword evidence="1" id="KW-1133">Transmembrane helix</keyword>
<gene>
    <name evidence="2" type="ORF">BK022_10700</name>
</gene>